<dbReference type="PROSITE" id="PS50113">
    <property type="entry name" value="PAC"/>
    <property type="match status" value="1"/>
</dbReference>
<dbReference type="AlphaFoldDB" id="A0A0P7YP11"/>
<evidence type="ECO:0000259" key="4">
    <source>
        <dbReference type="PROSITE" id="PS50113"/>
    </source>
</evidence>
<evidence type="ECO:0000259" key="5">
    <source>
        <dbReference type="PROSITE" id="PS50887"/>
    </source>
</evidence>
<feature type="domain" description="GGDEF" evidence="5">
    <location>
        <begin position="348"/>
        <end position="482"/>
    </location>
</feature>
<organism evidence="7 8">
    <name type="scientific">Roseibaca calidilacus</name>
    <dbReference type="NCBI Taxonomy" id="1666912"/>
    <lineage>
        <taxon>Bacteria</taxon>
        <taxon>Pseudomonadati</taxon>
        <taxon>Pseudomonadota</taxon>
        <taxon>Alphaproteobacteria</taxon>
        <taxon>Rhodobacterales</taxon>
        <taxon>Paracoccaceae</taxon>
        <taxon>Roseinatronobacter</taxon>
    </lineage>
</organism>
<dbReference type="Proteomes" id="UP000182045">
    <property type="component" value="Unassembled WGS sequence"/>
</dbReference>
<dbReference type="Gene3D" id="3.30.450.20">
    <property type="entry name" value="PAS domain"/>
    <property type="match status" value="1"/>
</dbReference>
<dbReference type="PATRIC" id="fig|1666912.4.peg.635"/>
<dbReference type="SUPFAM" id="SSF55073">
    <property type="entry name" value="Nucleotide cyclase"/>
    <property type="match status" value="1"/>
</dbReference>
<comment type="catalytic activity">
    <reaction evidence="2">
        <text>2 GTP = 3',3'-c-di-GMP + 2 diphosphate</text>
        <dbReference type="Rhea" id="RHEA:24898"/>
        <dbReference type="ChEBI" id="CHEBI:33019"/>
        <dbReference type="ChEBI" id="CHEBI:37565"/>
        <dbReference type="ChEBI" id="CHEBI:58805"/>
        <dbReference type="EC" id="2.7.7.65"/>
    </reaction>
</comment>
<dbReference type="PROSITE" id="PS50112">
    <property type="entry name" value="PAS"/>
    <property type="match status" value="1"/>
</dbReference>
<name>A0A0P7YP11_9RHOB</name>
<dbReference type="InterPro" id="IPR000160">
    <property type="entry name" value="GGDEF_dom"/>
</dbReference>
<feature type="domain" description="PAC" evidence="4">
    <location>
        <begin position="86"/>
        <end position="140"/>
    </location>
</feature>
<dbReference type="CDD" id="cd01949">
    <property type="entry name" value="GGDEF"/>
    <property type="match status" value="1"/>
</dbReference>
<dbReference type="InterPro" id="IPR000700">
    <property type="entry name" value="PAS-assoc_C"/>
</dbReference>
<dbReference type="CDD" id="cd00130">
    <property type="entry name" value="PAS"/>
    <property type="match status" value="1"/>
</dbReference>
<dbReference type="SMART" id="SM00086">
    <property type="entry name" value="PAC"/>
    <property type="match status" value="1"/>
</dbReference>
<protein>
    <recommendedName>
        <fullName evidence="1">diguanylate cyclase</fullName>
        <ecNumber evidence="1">2.7.7.65</ecNumber>
    </recommendedName>
</protein>
<dbReference type="Proteomes" id="UP000050413">
    <property type="component" value="Unassembled WGS sequence"/>
</dbReference>
<dbReference type="GO" id="GO:0052621">
    <property type="term" value="F:diguanylate cyclase activity"/>
    <property type="evidence" value="ECO:0007669"/>
    <property type="project" value="UniProtKB-EC"/>
</dbReference>
<keyword evidence="9" id="KW-1185">Reference proteome</keyword>
<evidence type="ECO:0000313" key="7">
    <source>
        <dbReference type="EMBL" id="KPP90518.1"/>
    </source>
</evidence>
<dbReference type="InterPro" id="IPR043128">
    <property type="entry name" value="Rev_trsase/Diguanyl_cyclase"/>
</dbReference>
<dbReference type="InterPro" id="IPR035965">
    <property type="entry name" value="PAS-like_dom_sf"/>
</dbReference>
<comment type="caution">
    <text evidence="7">The sequence shown here is derived from an EMBL/GenBank/DDBJ whole genome shotgun (WGS) entry which is preliminary data.</text>
</comment>
<dbReference type="GO" id="GO:1902201">
    <property type="term" value="P:negative regulation of bacterial-type flagellum-dependent cell motility"/>
    <property type="evidence" value="ECO:0007669"/>
    <property type="project" value="TreeGrafter"/>
</dbReference>
<dbReference type="Pfam" id="PF13426">
    <property type="entry name" value="PAS_9"/>
    <property type="match status" value="1"/>
</dbReference>
<dbReference type="InterPro" id="IPR050469">
    <property type="entry name" value="Diguanylate_Cyclase"/>
</dbReference>
<accession>A0A0P7YP11</accession>
<dbReference type="NCBIfam" id="TIGR00254">
    <property type="entry name" value="GGDEF"/>
    <property type="match status" value="1"/>
</dbReference>
<dbReference type="FunFam" id="3.30.70.270:FF:000001">
    <property type="entry name" value="Diguanylate cyclase domain protein"/>
    <property type="match status" value="1"/>
</dbReference>
<dbReference type="InterPro" id="IPR000014">
    <property type="entry name" value="PAS"/>
</dbReference>
<dbReference type="EC" id="2.7.7.65" evidence="1"/>
<evidence type="ECO:0000313" key="9">
    <source>
        <dbReference type="Proteomes" id="UP000182045"/>
    </source>
</evidence>
<reference evidence="7 8" key="1">
    <citation type="submission" date="2015-09" db="EMBL/GenBank/DDBJ databases">
        <title>Identification and resolution of microdiversity through metagenomic sequencing of parallel consortia.</title>
        <authorList>
            <person name="Nelson W.C."/>
            <person name="Romine M.F."/>
            <person name="Lindemann S.R."/>
        </authorList>
    </citation>
    <scope>NUCLEOTIDE SEQUENCE [LARGE SCALE GENOMIC DNA]</scope>
    <source>
        <strain evidence="7">HL-91</strain>
    </source>
</reference>
<dbReference type="PANTHER" id="PTHR45138">
    <property type="entry name" value="REGULATORY COMPONENTS OF SENSORY TRANSDUCTION SYSTEM"/>
    <property type="match status" value="1"/>
</dbReference>
<dbReference type="STRING" id="1666912.Ga0058931_2927"/>
<dbReference type="InterPro" id="IPR001610">
    <property type="entry name" value="PAC"/>
</dbReference>
<evidence type="ECO:0000313" key="8">
    <source>
        <dbReference type="Proteomes" id="UP000050413"/>
    </source>
</evidence>
<gene>
    <name evidence="6" type="ORF">Ga0058931_2927</name>
    <name evidence="7" type="ORF">HLUCCA05_13665</name>
</gene>
<sequence>MCAKDCSEPDNQSEAFFAALVARHSSDGVIISDPDRKALWVNAAFTAQTGYVLDDICGKEPGSVLQGPETDPDAARMISLACAQRREVRLDVLNYTRDGKPFWGDLKVTPVYDANGLHTHFISTMRDISERKALEQQNEEMRHAEALRQSERQLLALTSEWLYSAKSFDELLMVVRRAMHTLIPEADGALYIYGAQRSTLELVASWGTIPEFPDHILPDDCWALRRGRAYAFGLKPIQFPCDHVHHKDTPYFCLPIIAHGETIGLMHIVFDGFEEGGLMRHMRAEVLNNRWDISLICAEQISLAVANVRLRHELHERSVRDALTGLWNRRWFTERAAREMVTAEREGAPLSLIAVDVDHFKQFNDRFGHDAGDLVLREVAALMQDLGQNGVYPCRLGGEEFTLLCVGLPVAGAVDLAEELRSRVAALELVSNGASLEDVRISCGVAAYPQDGNNLDHLMKRADTALYAAKEGGRNRTIAAADLSAG</sequence>
<evidence type="ECO:0000259" key="3">
    <source>
        <dbReference type="PROSITE" id="PS50112"/>
    </source>
</evidence>
<dbReference type="EMBL" id="FBYC01000004">
    <property type="protein sequence ID" value="CUX83349.1"/>
    <property type="molecule type" value="Genomic_DNA"/>
</dbReference>
<dbReference type="GO" id="GO:0005886">
    <property type="term" value="C:plasma membrane"/>
    <property type="evidence" value="ECO:0007669"/>
    <property type="project" value="TreeGrafter"/>
</dbReference>
<dbReference type="SMART" id="SM00267">
    <property type="entry name" value="GGDEF"/>
    <property type="match status" value="1"/>
</dbReference>
<dbReference type="SUPFAM" id="SSF55781">
    <property type="entry name" value="GAF domain-like"/>
    <property type="match status" value="1"/>
</dbReference>
<dbReference type="Gene3D" id="3.30.450.40">
    <property type="match status" value="1"/>
</dbReference>
<dbReference type="PROSITE" id="PS50887">
    <property type="entry name" value="GGDEF"/>
    <property type="match status" value="1"/>
</dbReference>
<dbReference type="Gene3D" id="3.30.70.270">
    <property type="match status" value="1"/>
</dbReference>
<feature type="domain" description="PAS" evidence="3">
    <location>
        <begin position="13"/>
        <end position="59"/>
    </location>
</feature>
<dbReference type="PANTHER" id="PTHR45138:SF9">
    <property type="entry name" value="DIGUANYLATE CYCLASE DGCM-RELATED"/>
    <property type="match status" value="1"/>
</dbReference>
<dbReference type="InterPro" id="IPR029787">
    <property type="entry name" value="Nucleotide_cyclase"/>
</dbReference>
<dbReference type="SUPFAM" id="SSF55785">
    <property type="entry name" value="PYP-like sensor domain (PAS domain)"/>
    <property type="match status" value="1"/>
</dbReference>
<dbReference type="InterPro" id="IPR029016">
    <property type="entry name" value="GAF-like_dom_sf"/>
</dbReference>
<evidence type="ECO:0000313" key="6">
    <source>
        <dbReference type="EMBL" id="CUX83349.1"/>
    </source>
</evidence>
<dbReference type="NCBIfam" id="TIGR00229">
    <property type="entry name" value="sensory_box"/>
    <property type="match status" value="1"/>
</dbReference>
<evidence type="ECO:0000256" key="2">
    <source>
        <dbReference type="ARBA" id="ARBA00034247"/>
    </source>
</evidence>
<reference evidence="6 9" key="2">
    <citation type="submission" date="2016-01" db="EMBL/GenBank/DDBJ databases">
        <authorList>
            <person name="Varghese N."/>
        </authorList>
    </citation>
    <scope>NUCLEOTIDE SEQUENCE [LARGE SCALE GENOMIC DNA]</scope>
    <source>
        <strain evidence="6 9">HL-91</strain>
    </source>
</reference>
<proteinExistence type="predicted"/>
<dbReference type="RefSeq" id="WP_072246969.1">
    <property type="nucleotide sequence ID" value="NZ_FBYC01000004.1"/>
</dbReference>
<dbReference type="EMBL" id="LJSG01000017">
    <property type="protein sequence ID" value="KPP90518.1"/>
    <property type="molecule type" value="Genomic_DNA"/>
</dbReference>
<dbReference type="Pfam" id="PF00990">
    <property type="entry name" value="GGDEF"/>
    <property type="match status" value="1"/>
</dbReference>
<dbReference type="GO" id="GO:0043709">
    <property type="term" value="P:cell adhesion involved in single-species biofilm formation"/>
    <property type="evidence" value="ECO:0007669"/>
    <property type="project" value="TreeGrafter"/>
</dbReference>
<evidence type="ECO:0000256" key="1">
    <source>
        <dbReference type="ARBA" id="ARBA00012528"/>
    </source>
</evidence>